<sequence>MMKQPALFVSHGAPNLILKDDDNCRFFRDLGQSLTRPAAIVCISAHWDTDEPLTSGVDLPPTIHDFSGFEAELYATRYPCPGQPALAARIADSLVAAGILCFVSEHRGIDHGAWVPLKLMFPAADVPVVQLSIQTDRDTRHHYNLGRALAPLRQENILIIGSGGATHNLREFGRYPIDAPPVAYAAAFDEWLAERIERNAVNDLLDYRDLGPEARRNHPSEDHILPLFAPLGAAAGKTGGRRIQHRIEYGILSMAAFAWGL</sequence>
<keyword evidence="5 7" id="KW-0560">Oxidoreductase</keyword>
<dbReference type="Gene3D" id="3.40.830.10">
    <property type="entry name" value="LigB-like"/>
    <property type="match status" value="1"/>
</dbReference>
<feature type="domain" description="Extradiol ring-cleavage dioxygenase class III enzyme subunit B" evidence="6">
    <location>
        <begin position="27"/>
        <end position="237"/>
    </location>
</feature>
<dbReference type="Proteomes" id="UP000539642">
    <property type="component" value="Unassembled WGS sequence"/>
</dbReference>
<dbReference type="GO" id="GO:0008198">
    <property type="term" value="F:ferrous iron binding"/>
    <property type="evidence" value="ECO:0007669"/>
    <property type="project" value="InterPro"/>
</dbReference>
<keyword evidence="4" id="KW-0862">Zinc</keyword>
<dbReference type="EMBL" id="JACHEO010000003">
    <property type="protein sequence ID" value="MBB5347224.1"/>
    <property type="molecule type" value="Genomic_DNA"/>
</dbReference>
<evidence type="ECO:0000313" key="7">
    <source>
        <dbReference type="EMBL" id="MBB5347224.1"/>
    </source>
</evidence>
<reference evidence="7 8" key="1">
    <citation type="submission" date="2020-08" db="EMBL/GenBank/DDBJ databases">
        <title>Genomic Encyclopedia of Type Strains, Phase IV (KMG-IV): sequencing the most valuable type-strain genomes for metagenomic binning, comparative biology and taxonomic classification.</title>
        <authorList>
            <person name="Goeker M."/>
        </authorList>
    </citation>
    <scope>NUCLEOTIDE SEQUENCE [LARGE SCALE GENOMIC DNA]</scope>
    <source>
        <strain evidence="7 8">DSM 28570</strain>
    </source>
</reference>
<evidence type="ECO:0000256" key="4">
    <source>
        <dbReference type="ARBA" id="ARBA00022833"/>
    </source>
</evidence>
<dbReference type="PANTHER" id="PTHR30096:SF0">
    <property type="entry name" value="4,5-DOPA DIOXYGENASE EXTRADIOL-LIKE PROTEIN"/>
    <property type="match status" value="1"/>
</dbReference>
<name>A0A840UUZ4_9BACT</name>
<evidence type="ECO:0000256" key="2">
    <source>
        <dbReference type="ARBA" id="ARBA00007581"/>
    </source>
</evidence>
<dbReference type="InterPro" id="IPR014436">
    <property type="entry name" value="Extradiol_dOase_DODA"/>
</dbReference>
<dbReference type="PANTHER" id="PTHR30096">
    <property type="entry name" value="4,5-DOPA DIOXYGENASE EXTRADIOL-LIKE PROTEIN"/>
    <property type="match status" value="1"/>
</dbReference>
<dbReference type="Pfam" id="PF02900">
    <property type="entry name" value="LigB"/>
    <property type="match status" value="1"/>
</dbReference>
<dbReference type="CDD" id="cd07363">
    <property type="entry name" value="45_DOPA_Dioxygenase"/>
    <property type="match status" value="1"/>
</dbReference>
<proteinExistence type="inferred from homology"/>
<dbReference type="RefSeq" id="WP_183348793.1">
    <property type="nucleotide sequence ID" value="NZ_JACHEO010000003.1"/>
</dbReference>
<dbReference type="GO" id="GO:0016702">
    <property type="term" value="F:oxidoreductase activity, acting on single donors with incorporation of molecular oxygen, incorporation of two atoms of oxygen"/>
    <property type="evidence" value="ECO:0007669"/>
    <property type="project" value="UniProtKB-ARBA"/>
</dbReference>
<keyword evidence="7" id="KW-0223">Dioxygenase</keyword>
<dbReference type="PIRSF" id="PIRSF006157">
    <property type="entry name" value="Doxgns_DODA"/>
    <property type="match status" value="1"/>
</dbReference>
<keyword evidence="3" id="KW-0479">Metal-binding</keyword>
<evidence type="ECO:0000256" key="3">
    <source>
        <dbReference type="ARBA" id="ARBA00022723"/>
    </source>
</evidence>
<evidence type="ECO:0000313" key="8">
    <source>
        <dbReference type="Proteomes" id="UP000539642"/>
    </source>
</evidence>
<dbReference type="SUPFAM" id="SSF53213">
    <property type="entry name" value="LigB-like"/>
    <property type="match status" value="1"/>
</dbReference>
<protein>
    <submittedName>
        <fullName evidence="7">4,5-DOPA dioxygenase extradiol</fullName>
        <ecNumber evidence="7">1.13.11.-</ecNumber>
    </submittedName>
</protein>
<evidence type="ECO:0000256" key="1">
    <source>
        <dbReference type="ARBA" id="ARBA00001947"/>
    </source>
</evidence>
<gene>
    <name evidence="7" type="ORF">HNQ81_000937</name>
</gene>
<accession>A0A840UUZ4</accession>
<comment type="caution">
    <text evidence="7">The sequence shown here is derived from an EMBL/GenBank/DDBJ whole genome shotgun (WGS) entry which is preliminary data.</text>
</comment>
<comment type="cofactor">
    <cofactor evidence="1">
        <name>Zn(2+)</name>
        <dbReference type="ChEBI" id="CHEBI:29105"/>
    </cofactor>
</comment>
<dbReference type="InterPro" id="IPR004183">
    <property type="entry name" value="Xdiol_dOase_suB"/>
</dbReference>
<dbReference type="EC" id="1.13.11.-" evidence="7"/>
<evidence type="ECO:0000259" key="6">
    <source>
        <dbReference type="Pfam" id="PF02900"/>
    </source>
</evidence>
<keyword evidence="8" id="KW-1185">Reference proteome</keyword>
<dbReference type="AlphaFoldDB" id="A0A840UUZ4"/>
<dbReference type="GO" id="GO:0008270">
    <property type="term" value="F:zinc ion binding"/>
    <property type="evidence" value="ECO:0007669"/>
    <property type="project" value="InterPro"/>
</dbReference>
<evidence type="ECO:0000256" key="5">
    <source>
        <dbReference type="ARBA" id="ARBA00023002"/>
    </source>
</evidence>
<organism evidence="7 8">
    <name type="scientific">Desulfoprunum benzoelyticum</name>
    <dbReference type="NCBI Taxonomy" id="1506996"/>
    <lineage>
        <taxon>Bacteria</taxon>
        <taxon>Pseudomonadati</taxon>
        <taxon>Thermodesulfobacteriota</taxon>
        <taxon>Desulfobulbia</taxon>
        <taxon>Desulfobulbales</taxon>
        <taxon>Desulfobulbaceae</taxon>
        <taxon>Desulfoprunum</taxon>
    </lineage>
</organism>
<comment type="similarity">
    <text evidence="2">Belongs to the DODA-type extradiol aromatic ring-opening dioxygenase family.</text>
</comment>